<accession>A0A317KG57</accession>
<dbReference type="Gene3D" id="3.40.50.1820">
    <property type="entry name" value="alpha/beta hydrolase"/>
    <property type="match status" value="1"/>
</dbReference>
<reference evidence="2" key="1">
    <citation type="submission" date="2018-05" db="EMBL/GenBank/DDBJ databases">
        <title>Micromonospora globispora sp. nov. and Micromonospora rugosa sp. nov., isolated from marine sediment.</title>
        <authorList>
            <person name="Carro L."/>
            <person name="Aysel V."/>
            <person name="Cetin D."/>
            <person name="Igual J.M."/>
            <person name="Klenk H.-P."/>
            <person name="Trujillo M.E."/>
            <person name="Sahin N."/>
        </authorList>
    </citation>
    <scope>NUCLEOTIDE SEQUENCE [LARGE SCALE GENOMIC DNA]</scope>
    <source>
        <strain evidence="2">S2904</strain>
    </source>
</reference>
<proteinExistence type="predicted"/>
<evidence type="ECO:0000313" key="2">
    <source>
        <dbReference type="Proteomes" id="UP000245683"/>
    </source>
</evidence>
<gene>
    <name evidence="1" type="ORF">DLJ46_06485</name>
</gene>
<organism evidence="1 2">
    <name type="scientific">Micromonospora globispora</name>
    <dbReference type="NCBI Taxonomy" id="1450148"/>
    <lineage>
        <taxon>Bacteria</taxon>
        <taxon>Bacillati</taxon>
        <taxon>Actinomycetota</taxon>
        <taxon>Actinomycetes</taxon>
        <taxon>Micromonosporales</taxon>
        <taxon>Micromonosporaceae</taxon>
        <taxon>Micromonospora</taxon>
    </lineage>
</organism>
<evidence type="ECO:0000313" key="1">
    <source>
        <dbReference type="EMBL" id="PWU50592.1"/>
    </source>
</evidence>
<sequence>GLSPVDAADVWFPFYADELQRAADGREALADPSTASLYEELVCEAAERAGMPPGLPALPADPAALGAPPGLALPSGQEGLLDSVVGRLHRPLSWLANRSGLDEAIIAAVFADVAAYLDRPAVRDRVLDAVLGCLPSDGRMVLVSHSLGTVVALDLLTRLPDTLAVDTLVTAGSPLGMDAVYKRLLAGGPRRPDRVHTWVNAWCPADAVAIGCPLHGTWGTDVTDVITDNAKDRAHSIAEYLSDPRVARTAVDRSAVP</sequence>
<dbReference type="GO" id="GO:0006508">
    <property type="term" value="P:proteolysis"/>
    <property type="evidence" value="ECO:0007669"/>
    <property type="project" value="UniProtKB-KW"/>
</dbReference>
<comment type="caution">
    <text evidence="1">The sequence shown here is derived from an EMBL/GenBank/DDBJ whole genome shotgun (WGS) entry which is preliminary data.</text>
</comment>
<keyword evidence="2" id="KW-1185">Reference proteome</keyword>
<keyword evidence="1" id="KW-0645">Protease</keyword>
<keyword evidence="1" id="KW-0378">Hydrolase</keyword>
<name>A0A317KG57_9ACTN</name>
<dbReference type="GO" id="GO:0008233">
    <property type="term" value="F:peptidase activity"/>
    <property type="evidence" value="ECO:0007669"/>
    <property type="project" value="UniProtKB-KW"/>
</dbReference>
<dbReference type="InterPro" id="IPR029058">
    <property type="entry name" value="AB_hydrolase_fold"/>
</dbReference>
<feature type="non-terminal residue" evidence="1">
    <location>
        <position position="1"/>
    </location>
</feature>
<dbReference type="AlphaFoldDB" id="A0A317KG57"/>
<dbReference type="EMBL" id="QGSV01000106">
    <property type="protein sequence ID" value="PWU50592.1"/>
    <property type="molecule type" value="Genomic_DNA"/>
</dbReference>
<dbReference type="SUPFAM" id="SSF53474">
    <property type="entry name" value="alpha/beta-Hydrolases"/>
    <property type="match status" value="1"/>
</dbReference>
<protein>
    <submittedName>
        <fullName evidence="1">Serine protease</fullName>
    </submittedName>
</protein>
<dbReference type="Proteomes" id="UP000245683">
    <property type="component" value="Unassembled WGS sequence"/>
</dbReference>